<evidence type="ECO:0000313" key="3">
    <source>
        <dbReference type="EMBL" id="SHL19178.1"/>
    </source>
</evidence>
<feature type="chain" id="PRO_5013314368" evidence="1">
    <location>
        <begin position="36"/>
        <end position="139"/>
    </location>
</feature>
<dbReference type="InterPro" id="IPR006121">
    <property type="entry name" value="HMA_dom"/>
</dbReference>
<evidence type="ECO:0000256" key="1">
    <source>
        <dbReference type="SAM" id="SignalP"/>
    </source>
</evidence>
<keyword evidence="1" id="KW-0732">Signal</keyword>
<protein>
    <submittedName>
        <fullName evidence="3">Copper chaperone CopZ</fullName>
    </submittedName>
</protein>
<dbReference type="Proteomes" id="UP000184420">
    <property type="component" value="Unassembled WGS sequence"/>
</dbReference>
<sequence>MYSGKSVYWICKKKTMRTLKLVLVLMLTTFGIASAQQKQKSLATVKIATPTVQCESCKNRIEKYLSREEGVETSKVDVKKHVTTVKYWTDRTNVENIKTAIANCGYDADNVTANDESYQRLPLCCKKPEDGGGMPDKKH</sequence>
<evidence type="ECO:0000313" key="4">
    <source>
        <dbReference type="Proteomes" id="UP000184420"/>
    </source>
</evidence>
<gene>
    <name evidence="3" type="ORF">SAMN05444266_102379</name>
</gene>
<dbReference type="Pfam" id="PF00403">
    <property type="entry name" value="HMA"/>
    <property type="match status" value="1"/>
</dbReference>
<dbReference type="Gene3D" id="3.30.70.100">
    <property type="match status" value="1"/>
</dbReference>
<evidence type="ECO:0000259" key="2">
    <source>
        <dbReference type="PROSITE" id="PS50846"/>
    </source>
</evidence>
<accession>A0A1M6YLM4</accession>
<proteinExistence type="predicted"/>
<dbReference type="PROSITE" id="PS50846">
    <property type="entry name" value="HMA_2"/>
    <property type="match status" value="1"/>
</dbReference>
<reference evidence="3 4" key="1">
    <citation type="submission" date="2016-11" db="EMBL/GenBank/DDBJ databases">
        <authorList>
            <person name="Jaros S."/>
            <person name="Januszkiewicz K."/>
            <person name="Wedrychowicz H."/>
        </authorList>
    </citation>
    <scope>NUCLEOTIDE SEQUENCE [LARGE SCALE GENOMIC DNA]</scope>
    <source>
        <strain evidence="3 4">DSM 27406</strain>
    </source>
</reference>
<name>A0A1M6YLM4_9BACT</name>
<dbReference type="SUPFAM" id="SSF55008">
    <property type="entry name" value="HMA, heavy metal-associated domain"/>
    <property type="match status" value="1"/>
</dbReference>
<feature type="signal peptide" evidence="1">
    <location>
        <begin position="1"/>
        <end position="35"/>
    </location>
</feature>
<dbReference type="STRING" id="1419482.SAMN05444266_102379"/>
<dbReference type="AlphaFoldDB" id="A0A1M6YLM4"/>
<dbReference type="GO" id="GO:0046872">
    <property type="term" value="F:metal ion binding"/>
    <property type="evidence" value="ECO:0007669"/>
    <property type="project" value="InterPro"/>
</dbReference>
<dbReference type="EMBL" id="FRBL01000002">
    <property type="protein sequence ID" value="SHL19178.1"/>
    <property type="molecule type" value="Genomic_DNA"/>
</dbReference>
<keyword evidence="4" id="KW-1185">Reference proteome</keyword>
<organism evidence="3 4">
    <name type="scientific">Chitinophaga jiangningensis</name>
    <dbReference type="NCBI Taxonomy" id="1419482"/>
    <lineage>
        <taxon>Bacteria</taxon>
        <taxon>Pseudomonadati</taxon>
        <taxon>Bacteroidota</taxon>
        <taxon>Chitinophagia</taxon>
        <taxon>Chitinophagales</taxon>
        <taxon>Chitinophagaceae</taxon>
        <taxon>Chitinophaga</taxon>
    </lineage>
</organism>
<dbReference type="CDD" id="cd00371">
    <property type="entry name" value="HMA"/>
    <property type="match status" value="1"/>
</dbReference>
<feature type="domain" description="HMA" evidence="2">
    <location>
        <begin position="43"/>
        <end position="109"/>
    </location>
</feature>
<dbReference type="InterPro" id="IPR036163">
    <property type="entry name" value="HMA_dom_sf"/>
</dbReference>